<dbReference type="GO" id="GO:0003677">
    <property type="term" value="F:DNA binding"/>
    <property type="evidence" value="ECO:0007669"/>
    <property type="project" value="InterPro"/>
</dbReference>
<dbReference type="Pfam" id="PF06114">
    <property type="entry name" value="Peptidase_M78"/>
    <property type="match status" value="1"/>
</dbReference>
<evidence type="ECO:0000259" key="2">
    <source>
        <dbReference type="PROSITE" id="PS50943"/>
    </source>
</evidence>
<dbReference type="CDD" id="cd00093">
    <property type="entry name" value="HTH_XRE"/>
    <property type="match status" value="1"/>
</dbReference>
<proteinExistence type="inferred from homology"/>
<dbReference type="RefSeq" id="WP_133957944.1">
    <property type="nucleotide sequence ID" value="NZ_SORI01000012.1"/>
</dbReference>
<dbReference type="InterPro" id="IPR010359">
    <property type="entry name" value="IrrE_HExxH"/>
</dbReference>
<reference evidence="3 4" key="1">
    <citation type="submission" date="2019-03" db="EMBL/GenBank/DDBJ databases">
        <title>Genomic Encyclopedia of Type Strains, Phase IV (KMG-IV): sequencing the most valuable type-strain genomes for metagenomic binning, comparative biology and taxonomic classification.</title>
        <authorList>
            <person name="Goeker M."/>
        </authorList>
    </citation>
    <scope>NUCLEOTIDE SEQUENCE [LARGE SCALE GENOMIC DNA]</scope>
    <source>
        <strain evidence="3 4">DSM 25964</strain>
    </source>
</reference>
<dbReference type="SUPFAM" id="SSF47413">
    <property type="entry name" value="lambda repressor-like DNA-binding domains"/>
    <property type="match status" value="1"/>
</dbReference>
<name>A0A4R8M2Z7_9BACT</name>
<dbReference type="OrthoDB" id="4252at2"/>
<dbReference type="InterPro" id="IPR001387">
    <property type="entry name" value="Cro/C1-type_HTH"/>
</dbReference>
<dbReference type="Gene3D" id="1.10.260.40">
    <property type="entry name" value="lambda repressor-like DNA-binding domains"/>
    <property type="match status" value="1"/>
</dbReference>
<gene>
    <name evidence="3" type="ORF">C8D99_11259</name>
</gene>
<keyword evidence="4" id="KW-1185">Reference proteome</keyword>
<dbReference type="EMBL" id="SORI01000012">
    <property type="protein sequence ID" value="TDY59550.1"/>
    <property type="molecule type" value="Genomic_DNA"/>
</dbReference>
<dbReference type="PANTHER" id="PTHR43236">
    <property type="entry name" value="ANTITOXIN HIGA1"/>
    <property type="match status" value="1"/>
</dbReference>
<dbReference type="PANTHER" id="PTHR43236:SF1">
    <property type="entry name" value="BLL7220 PROTEIN"/>
    <property type="match status" value="1"/>
</dbReference>
<accession>A0A4R8M2Z7</accession>
<dbReference type="SMART" id="SM00530">
    <property type="entry name" value="HTH_XRE"/>
    <property type="match status" value="1"/>
</dbReference>
<sequence length="370" mass="42571">MDLQILAQNVRRLRTAKRLSQRALADVAGLSLPAVKNLELAKSEPRMRTMQAIARALDVKIQVFFQPVRELHTVRFRSAKRMQNRENVLAEVARWLDDFNFLEKCMNKQMPFSLKGVRPQCAPDLLIEAAGLCRKKLGLKPTEPIHDICGLLEQAGVKVFPIPMASDSFFGLSVGEEDGGPAVVVNIWERISVERRIFSAAHELGHLMLHPEAYDVAKVEESKEEEHEADRFAGHFLMPNEGFRKEWNEASGLHFVDRVFKIKRIFRVSFKTVLSRLVEDGAVDKSIWMKFNMSYQQRFNRKLSFKEEPMGIDSAEPFGMQRFDFYEDRFSRLAREAVEKDMISVSRGAEMLRIGIEEMQDLLQNWGVIL</sequence>
<evidence type="ECO:0000313" key="4">
    <source>
        <dbReference type="Proteomes" id="UP000295066"/>
    </source>
</evidence>
<dbReference type="Proteomes" id="UP000295066">
    <property type="component" value="Unassembled WGS sequence"/>
</dbReference>
<comment type="caution">
    <text evidence="3">The sequence shown here is derived from an EMBL/GenBank/DDBJ whole genome shotgun (WGS) entry which is preliminary data.</text>
</comment>
<dbReference type="PROSITE" id="PS50943">
    <property type="entry name" value="HTH_CROC1"/>
    <property type="match status" value="1"/>
</dbReference>
<protein>
    <submittedName>
        <fullName evidence="3">Helix-turn-helix protein</fullName>
    </submittedName>
</protein>
<evidence type="ECO:0000256" key="1">
    <source>
        <dbReference type="ARBA" id="ARBA00007227"/>
    </source>
</evidence>
<dbReference type="Pfam" id="PF01381">
    <property type="entry name" value="HTH_3"/>
    <property type="match status" value="1"/>
</dbReference>
<evidence type="ECO:0000313" key="3">
    <source>
        <dbReference type="EMBL" id="TDY59550.1"/>
    </source>
</evidence>
<feature type="domain" description="HTH cro/C1-type" evidence="2">
    <location>
        <begin position="10"/>
        <end position="64"/>
    </location>
</feature>
<dbReference type="InterPro" id="IPR010982">
    <property type="entry name" value="Lambda_DNA-bd_dom_sf"/>
</dbReference>
<comment type="similarity">
    <text evidence="1">Belongs to the short-chain fatty acyl-CoA assimilation regulator (ScfR) family.</text>
</comment>
<dbReference type="Gene3D" id="1.10.10.2910">
    <property type="match status" value="1"/>
</dbReference>
<dbReference type="AlphaFoldDB" id="A0A4R8M2Z7"/>
<dbReference type="InterPro" id="IPR052345">
    <property type="entry name" value="Rad_response_metalloprotease"/>
</dbReference>
<organism evidence="3 4">
    <name type="scientific">Aminivibrio pyruvatiphilus</name>
    <dbReference type="NCBI Taxonomy" id="1005740"/>
    <lineage>
        <taxon>Bacteria</taxon>
        <taxon>Thermotogati</taxon>
        <taxon>Synergistota</taxon>
        <taxon>Synergistia</taxon>
        <taxon>Synergistales</taxon>
        <taxon>Aminobacteriaceae</taxon>
        <taxon>Aminivibrio</taxon>
    </lineage>
</organism>